<dbReference type="RefSeq" id="XP_020909587.1">
    <property type="nucleotide sequence ID" value="XM_021053928.1"/>
</dbReference>
<evidence type="ECO:0000256" key="1">
    <source>
        <dbReference type="SAM" id="MobiDB-lite"/>
    </source>
</evidence>
<reference evidence="3" key="1">
    <citation type="submission" date="2022-11" db="UniProtKB">
        <authorList>
            <consortium name="EnsemblMetazoa"/>
        </authorList>
    </citation>
    <scope>IDENTIFICATION</scope>
</reference>
<dbReference type="GeneID" id="110247496"/>
<keyword evidence="4" id="KW-1185">Reference proteome</keyword>
<dbReference type="EnsemblMetazoa" id="XM_021053928.1">
    <property type="protein sequence ID" value="XP_020909587.1"/>
    <property type="gene ID" value="LOC110247496"/>
</dbReference>
<evidence type="ECO:0000259" key="2">
    <source>
        <dbReference type="Pfam" id="PF07484"/>
    </source>
</evidence>
<evidence type="ECO:0000313" key="4">
    <source>
        <dbReference type="Proteomes" id="UP000887567"/>
    </source>
</evidence>
<name>A0A913XTP6_EXADI</name>
<proteinExistence type="predicted"/>
<protein>
    <recommendedName>
        <fullName evidence="2">Phage tail collar domain-containing protein</fullName>
    </recommendedName>
</protein>
<dbReference type="KEGG" id="epa:110247496"/>
<feature type="domain" description="Phage tail collar" evidence="2">
    <location>
        <begin position="1"/>
        <end position="21"/>
    </location>
</feature>
<dbReference type="OrthoDB" id="10028987at2759"/>
<dbReference type="Pfam" id="PF07484">
    <property type="entry name" value="Collar"/>
    <property type="match status" value="1"/>
</dbReference>
<sequence>TMYGGDGRTTFGLPDMRGRVPVHPGNGPGLSDYRQGAKGGREEVVLTIAELPSHNHTGQGTVQAAFTPPLGGGSLTNPSGATLSGDGSTQIYSNATPNVNMKANNVTVTTNNTGGQQPFDILQPYCAVRFIIALQGVFPSRS</sequence>
<feature type="region of interest" description="Disordered" evidence="1">
    <location>
        <begin position="1"/>
        <end position="36"/>
    </location>
</feature>
<dbReference type="SUPFAM" id="SSF88874">
    <property type="entry name" value="Receptor-binding domain of short tail fibre protein gp12"/>
    <property type="match status" value="1"/>
</dbReference>
<evidence type="ECO:0000313" key="3">
    <source>
        <dbReference type="EnsemblMetazoa" id="XP_020909587.1"/>
    </source>
</evidence>
<dbReference type="InterPro" id="IPR011083">
    <property type="entry name" value="Phage_tail_collar_dom"/>
</dbReference>
<accession>A0A913XTP6</accession>
<organism evidence="3 4">
    <name type="scientific">Exaiptasia diaphana</name>
    <name type="common">Tropical sea anemone</name>
    <name type="synonym">Aiptasia pulchella</name>
    <dbReference type="NCBI Taxonomy" id="2652724"/>
    <lineage>
        <taxon>Eukaryota</taxon>
        <taxon>Metazoa</taxon>
        <taxon>Cnidaria</taxon>
        <taxon>Anthozoa</taxon>
        <taxon>Hexacorallia</taxon>
        <taxon>Actiniaria</taxon>
        <taxon>Aiptasiidae</taxon>
        <taxon>Exaiptasia</taxon>
    </lineage>
</organism>
<dbReference type="AlphaFoldDB" id="A0A913XTP6"/>
<dbReference type="Proteomes" id="UP000887567">
    <property type="component" value="Unplaced"/>
</dbReference>